<organism evidence="2 3">
    <name type="scientific">Algoriphagus yeomjeoni</name>
    <dbReference type="NCBI Taxonomy" id="291403"/>
    <lineage>
        <taxon>Bacteria</taxon>
        <taxon>Pseudomonadati</taxon>
        <taxon>Bacteroidota</taxon>
        <taxon>Cytophagia</taxon>
        <taxon>Cytophagales</taxon>
        <taxon>Cyclobacteriaceae</taxon>
        <taxon>Algoriphagus</taxon>
    </lineage>
</organism>
<proteinExistence type="predicted"/>
<protein>
    <submittedName>
        <fullName evidence="2">Uncharacterized protein DUF3995</fullName>
    </submittedName>
</protein>
<dbReference type="Pfam" id="PF13160">
    <property type="entry name" value="DUF3995"/>
    <property type="match status" value="1"/>
</dbReference>
<evidence type="ECO:0000313" key="3">
    <source>
        <dbReference type="Proteomes" id="UP000249610"/>
    </source>
</evidence>
<dbReference type="InterPro" id="IPR025058">
    <property type="entry name" value="DUF3995"/>
</dbReference>
<feature type="transmembrane region" description="Helical" evidence="1">
    <location>
        <begin position="53"/>
        <end position="72"/>
    </location>
</feature>
<comment type="caution">
    <text evidence="2">The sequence shown here is derived from an EMBL/GenBank/DDBJ whole genome shotgun (WGS) entry which is preliminary data.</text>
</comment>
<keyword evidence="1" id="KW-1133">Transmembrane helix</keyword>
<keyword evidence="1" id="KW-0472">Membrane</keyword>
<name>A0A327PFX0_9BACT</name>
<feature type="transmembrane region" description="Helical" evidence="1">
    <location>
        <begin position="79"/>
        <end position="98"/>
    </location>
</feature>
<evidence type="ECO:0000256" key="1">
    <source>
        <dbReference type="SAM" id="Phobius"/>
    </source>
</evidence>
<keyword evidence="1" id="KW-0812">Transmembrane</keyword>
<evidence type="ECO:0000313" key="2">
    <source>
        <dbReference type="EMBL" id="RAI90012.1"/>
    </source>
</evidence>
<dbReference type="OrthoDB" id="8590912at2"/>
<dbReference type="EMBL" id="QLLK01000005">
    <property type="protein sequence ID" value="RAI90012.1"/>
    <property type="molecule type" value="Genomic_DNA"/>
</dbReference>
<keyword evidence="3" id="KW-1185">Reference proteome</keyword>
<dbReference type="Proteomes" id="UP000249610">
    <property type="component" value="Unassembled WGS sequence"/>
</dbReference>
<dbReference type="AlphaFoldDB" id="A0A327PFX0"/>
<dbReference type="RefSeq" id="WP_111611618.1">
    <property type="nucleotide sequence ID" value="NZ_QLLK01000005.1"/>
</dbReference>
<accession>A0A327PFX0</accession>
<sequence>MKPIVAILLIVIFSVLALIHFYWAIGGQWGFESVLPTNEQGQQMLSPKTLDSIIVGSGLTLFAAFYWLTFISVNRKLPFWVRIIGLWVIPLIFGLRALGDFKYIGFFKQIKSTEFAKSDTWFFSPLCLIIAILGFVLLVKSLRTSDKSKEIIF</sequence>
<feature type="transmembrane region" description="Helical" evidence="1">
    <location>
        <begin position="7"/>
        <end position="25"/>
    </location>
</feature>
<gene>
    <name evidence="2" type="ORF">LV83_02015</name>
</gene>
<reference evidence="2 3" key="1">
    <citation type="submission" date="2018-06" db="EMBL/GenBank/DDBJ databases">
        <title>Genomic Encyclopedia of Archaeal and Bacterial Type Strains, Phase II (KMG-II): from individual species to whole genera.</title>
        <authorList>
            <person name="Goeker M."/>
        </authorList>
    </citation>
    <scope>NUCLEOTIDE SEQUENCE [LARGE SCALE GENOMIC DNA]</scope>
    <source>
        <strain evidence="2 3">DSM 23446</strain>
    </source>
</reference>
<feature type="transmembrane region" description="Helical" evidence="1">
    <location>
        <begin position="121"/>
        <end position="139"/>
    </location>
</feature>